<dbReference type="Proteomes" id="UP000236321">
    <property type="component" value="Unassembled WGS sequence"/>
</dbReference>
<dbReference type="PANTHER" id="PTHR47690">
    <property type="entry name" value="GLUCOKINASE"/>
    <property type="match status" value="1"/>
</dbReference>
<keyword evidence="2" id="KW-0418">Kinase</keyword>
<evidence type="ECO:0000256" key="2">
    <source>
        <dbReference type="ARBA" id="ARBA00022777"/>
    </source>
</evidence>
<organism evidence="4 5">
    <name type="scientific">Microcystis aeruginosa NIES-298</name>
    <dbReference type="NCBI Taxonomy" id="449468"/>
    <lineage>
        <taxon>Bacteria</taxon>
        <taxon>Bacillati</taxon>
        <taxon>Cyanobacteriota</taxon>
        <taxon>Cyanophyceae</taxon>
        <taxon>Oscillatoriophycideae</taxon>
        <taxon>Chroococcales</taxon>
        <taxon>Microcystaceae</taxon>
        <taxon>Microcystis</taxon>
    </lineage>
</organism>
<dbReference type="GO" id="GO:0006096">
    <property type="term" value="P:glycolytic process"/>
    <property type="evidence" value="ECO:0007669"/>
    <property type="project" value="InterPro"/>
</dbReference>
<dbReference type="InterPro" id="IPR003836">
    <property type="entry name" value="Glucokinase"/>
</dbReference>
<evidence type="ECO:0000313" key="4">
    <source>
        <dbReference type="EMBL" id="GBD55199.1"/>
    </source>
</evidence>
<accession>A0A2H6BYF3</accession>
<dbReference type="CDD" id="cd24008">
    <property type="entry name" value="ASKHA_NBD_GLK"/>
    <property type="match status" value="1"/>
</dbReference>
<reference evidence="5" key="1">
    <citation type="submission" date="2017-12" db="EMBL/GenBank/DDBJ databases">
        <title>Improved Draft Genome Sequence of Microcystis aeruginosa NIES-298, a Microcystin-Producing Cyanobacterium from Lake Kasumigaura, Japan.</title>
        <authorList>
            <person name="Yamaguchi H."/>
            <person name="Suzuki S."/>
            <person name="Kawachi M."/>
        </authorList>
    </citation>
    <scope>NUCLEOTIDE SEQUENCE [LARGE SCALE GENOMIC DNA]</scope>
    <source>
        <strain evidence="5">NIES-298</strain>
    </source>
</reference>
<evidence type="ECO:0000313" key="5">
    <source>
        <dbReference type="Proteomes" id="UP000236321"/>
    </source>
</evidence>
<evidence type="ECO:0000256" key="1">
    <source>
        <dbReference type="ARBA" id="ARBA00022679"/>
    </source>
</evidence>
<proteinExistence type="inferred from homology"/>
<dbReference type="AlphaFoldDB" id="A0A2H6BYF3"/>
<dbReference type="GO" id="GO:0005829">
    <property type="term" value="C:cytosol"/>
    <property type="evidence" value="ECO:0007669"/>
    <property type="project" value="TreeGrafter"/>
</dbReference>
<dbReference type="EMBL" id="BEYQ01000018">
    <property type="protein sequence ID" value="GBD55199.1"/>
    <property type="molecule type" value="Genomic_DNA"/>
</dbReference>
<dbReference type="GO" id="GO:0005536">
    <property type="term" value="F:D-glucose binding"/>
    <property type="evidence" value="ECO:0007669"/>
    <property type="project" value="InterPro"/>
</dbReference>
<dbReference type="Pfam" id="PF02685">
    <property type="entry name" value="Glucokinase"/>
    <property type="match status" value="1"/>
</dbReference>
<dbReference type="InterPro" id="IPR043129">
    <property type="entry name" value="ATPase_NBD"/>
</dbReference>
<sequence>MEAIGYGIFLGDGEDKLEELYTAEYQSKPEDNRALMLVTDGLGQALWHSCSEGQKLKPIPSEGGHTDFGVSNDQDIELLKFLKRLKQDKDDNSPVSYEYVLSRPGLVRIYQFVKNLPEWGNQPDMNDADTIIQLAQSGNTLCKNALDQFISIWGAQAGNLALTYKAVGGVYIGGISIPIEILKEGKFRDAFINIELGFSENVA</sequence>
<dbReference type="GO" id="GO:0004340">
    <property type="term" value="F:glucokinase activity"/>
    <property type="evidence" value="ECO:0007669"/>
    <property type="project" value="InterPro"/>
</dbReference>
<keyword evidence="1" id="KW-0808">Transferase</keyword>
<gene>
    <name evidence="4" type="ORF">BGM30_42920</name>
</gene>
<dbReference type="GO" id="GO:0005524">
    <property type="term" value="F:ATP binding"/>
    <property type="evidence" value="ECO:0007669"/>
    <property type="project" value="InterPro"/>
</dbReference>
<protein>
    <submittedName>
        <fullName evidence="4">Uncharacterized protein</fullName>
    </submittedName>
</protein>
<comment type="caution">
    <text evidence="4">The sequence shown here is derived from an EMBL/GenBank/DDBJ whole genome shotgun (WGS) entry which is preliminary data.</text>
</comment>
<name>A0A2H6BYF3_MICAE</name>
<dbReference type="PANTHER" id="PTHR47690:SF1">
    <property type="entry name" value="GLUCOKINASE"/>
    <property type="match status" value="1"/>
</dbReference>
<dbReference type="Gene3D" id="3.40.367.20">
    <property type="match status" value="1"/>
</dbReference>
<dbReference type="SUPFAM" id="SSF53067">
    <property type="entry name" value="Actin-like ATPase domain"/>
    <property type="match status" value="1"/>
</dbReference>
<evidence type="ECO:0000256" key="3">
    <source>
        <dbReference type="RuleBase" id="RU004046"/>
    </source>
</evidence>
<comment type="similarity">
    <text evidence="3">Belongs to the bacterial glucokinase family.</text>
</comment>
<dbReference type="InterPro" id="IPR050201">
    <property type="entry name" value="Bacterial_glucokinase"/>
</dbReference>